<keyword evidence="15" id="KW-0732">Signal</keyword>
<evidence type="ECO:0000256" key="5">
    <source>
        <dbReference type="ARBA" id="ARBA00022525"/>
    </source>
</evidence>
<evidence type="ECO:0000256" key="4">
    <source>
        <dbReference type="ARBA" id="ARBA00022477"/>
    </source>
</evidence>
<dbReference type="EMBL" id="JARBDR010000246">
    <property type="protein sequence ID" value="KAJ8317436.1"/>
    <property type="molecule type" value="Genomic_DNA"/>
</dbReference>
<keyword evidence="8" id="KW-0560">Oxidoreductase</keyword>
<evidence type="ECO:0000256" key="2">
    <source>
        <dbReference type="ARBA" id="ARBA00004239"/>
    </source>
</evidence>
<protein>
    <recommendedName>
        <fullName evidence="11">protein-lysine 6-oxidase</fullName>
        <ecNumber evidence="11">1.4.3.13</ecNumber>
    </recommendedName>
</protein>
<comment type="caution">
    <text evidence="13">Lacks conserved residue(s) required for the propagation of feature annotation.</text>
</comment>
<gene>
    <name evidence="17" type="ORF">KUTeg_005340</name>
</gene>
<proteinExistence type="inferred from homology"/>
<comment type="caution">
    <text evidence="17">The sequence shown here is derived from an EMBL/GenBank/DDBJ whole genome shotgun (WGS) entry which is preliminary data.</text>
</comment>
<comment type="similarity">
    <text evidence="3">Belongs to the lysyl oxidase family.</text>
</comment>
<comment type="catalytic activity">
    <reaction evidence="12">
        <text>L-lysyl-[protein] + O2 + H2O = (S)-2-amino-6-oxohexanoyl-[protein] + H2O2 + NH4(+)</text>
        <dbReference type="Rhea" id="RHEA:24544"/>
        <dbReference type="Rhea" id="RHEA-COMP:9752"/>
        <dbReference type="Rhea" id="RHEA-COMP:12448"/>
        <dbReference type="ChEBI" id="CHEBI:15377"/>
        <dbReference type="ChEBI" id="CHEBI:15379"/>
        <dbReference type="ChEBI" id="CHEBI:16240"/>
        <dbReference type="ChEBI" id="CHEBI:28938"/>
        <dbReference type="ChEBI" id="CHEBI:29969"/>
        <dbReference type="ChEBI" id="CHEBI:131803"/>
        <dbReference type="EC" id="1.4.3.13"/>
    </reaction>
</comment>
<evidence type="ECO:0000256" key="1">
    <source>
        <dbReference type="ARBA" id="ARBA00001935"/>
    </source>
</evidence>
<dbReference type="Pfam" id="PF01186">
    <property type="entry name" value="Lysyl_oxidase"/>
    <property type="match status" value="1"/>
</dbReference>
<evidence type="ECO:0000313" key="17">
    <source>
        <dbReference type="EMBL" id="KAJ8317436.1"/>
    </source>
</evidence>
<dbReference type="PRINTS" id="PR00258">
    <property type="entry name" value="SPERACTRCPTR"/>
</dbReference>
<evidence type="ECO:0000259" key="16">
    <source>
        <dbReference type="PROSITE" id="PS50287"/>
    </source>
</evidence>
<comment type="subcellular location">
    <subcellularLocation>
        <location evidence="2">Secreted</location>
        <location evidence="2">Extracellular space</location>
    </subcellularLocation>
</comment>
<dbReference type="InterPro" id="IPR050912">
    <property type="entry name" value="LOX-like_protein"/>
</dbReference>
<keyword evidence="10 13" id="KW-1015">Disulfide bond</keyword>
<feature type="disulfide bond" evidence="13">
    <location>
        <begin position="118"/>
        <end position="128"/>
    </location>
</feature>
<feature type="region of interest" description="Disordered" evidence="14">
    <location>
        <begin position="167"/>
        <end position="241"/>
    </location>
</feature>
<evidence type="ECO:0000256" key="3">
    <source>
        <dbReference type="ARBA" id="ARBA00007492"/>
    </source>
</evidence>
<dbReference type="InterPro" id="IPR001695">
    <property type="entry name" value="Lysyl_oxidase"/>
</dbReference>
<sequence length="761" mass="86419">MQYHRRIMGYSVKLFSLLFVIIACIVENTYGFSEGDVRLIGGYSQSEGTVLIYHDHKWGSICDSSWDIRDARVVCRQLGYSGARRAVGRSYYGIGRCNPQDTNSNDTCDMRWMSGLRCRGYEEELSQCNFRGWGTMHRRCHAATRSAGVECVGDYQPVYRPPYYRYRTHTTTSTPQPTTTTSTPQPTTTTSTPKPTTTSTPKPTTTSTPRPTTTSTPKPTTTSTPKPTTTSTPKPTTTPRVPHLFVTTRRPQHRTTRRTPDMPDVQIGVWFKDEVLEKWVLFMHTGMVLVAEAGHSPDKLTENEYLQKRNEKMMGEIAQADESFNNVIVDETPVEGGSNQIDLSGQVSSRNEQTRNPGEIDNVIPGGSIEHQHRHRHGHGEHEGNRHINKRLQIRLRNGRSSGSGRLEVMPPNSNRWGVICGDKWSLKETMVACRQLGVGYGQQGTRSSSVFGGQNMDKHFAAVTCIGNEQSLKDCQWSVHEGSVSCSSSTSVAGIICARRLPDLEPDIRMLQSTAFLQDKHLYYLTCAMEEKCLSSSAYDIQRRQRSWGSHTRRLLRFSSVVHNKGTADFRPVSTVDQWEWHACHRHYHSMDIFAHYDVLDRHGNRVAEGLKASFCLEDSKCQHGVYPRYACAQIGNQGISVGCSDNYMHDIDCQWIDMTDVPHGSDYTLKIEVNPHMLVPEISFDNNKWIQIKQNNISDIPIYVAILLNEINNDFKNKLYIFILPKKYYFCFSLLERTMNNFVYNCIDYNVCLNVMTSM</sequence>
<feature type="domain" description="SRCR" evidence="16">
    <location>
        <begin position="37"/>
        <end position="152"/>
    </location>
</feature>
<keyword evidence="9" id="KW-0186">Copper</keyword>
<dbReference type="Proteomes" id="UP001217089">
    <property type="component" value="Unassembled WGS sequence"/>
</dbReference>
<feature type="compositionally biased region" description="Low complexity" evidence="14">
    <location>
        <begin position="167"/>
        <end position="240"/>
    </location>
</feature>
<name>A0ABQ9FJH5_TEGGR</name>
<dbReference type="PRINTS" id="PR00074">
    <property type="entry name" value="LYSYLOXIDASE"/>
</dbReference>
<evidence type="ECO:0000256" key="11">
    <source>
        <dbReference type="ARBA" id="ARBA00038869"/>
    </source>
</evidence>
<dbReference type="SMART" id="SM00202">
    <property type="entry name" value="SR"/>
    <property type="match status" value="2"/>
</dbReference>
<feature type="chain" id="PRO_5045516354" description="protein-lysine 6-oxidase" evidence="15">
    <location>
        <begin position="32"/>
        <end position="761"/>
    </location>
</feature>
<dbReference type="InterPro" id="IPR001190">
    <property type="entry name" value="SRCR"/>
</dbReference>
<accession>A0ABQ9FJH5</accession>
<feature type="disulfide bond" evidence="13">
    <location>
        <begin position="466"/>
        <end position="476"/>
    </location>
</feature>
<comment type="cofactor">
    <cofactor evidence="1">
        <name>Cu cation</name>
        <dbReference type="ChEBI" id="CHEBI:23378"/>
    </cofactor>
</comment>
<evidence type="ECO:0000256" key="8">
    <source>
        <dbReference type="ARBA" id="ARBA00023002"/>
    </source>
</evidence>
<dbReference type="PROSITE" id="PS51257">
    <property type="entry name" value="PROKAR_LIPOPROTEIN"/>
    <property type="match status" value="1"/>
</dbReference>
<dbReference type="EC" id="1.4.3.13" evidence="11"/>
<keyword evidence="6" id="KW-0479">Metal-binding</keyword>
<dbReference type="InterPro" id="IPR019828">
    <property type="entry name" value="Lysyl_oxidase_CS"/>
</dbReference>
<feature type="compositionally biased region" description="Polar residues" evidence="14">
    <location>
        <begin position="337"/>
        <end position="356"/>
    </location>
</feature>
<keyword evidence="4" id="KW-0886">LTQ</keyword>
<reference evidence="17 18" key="1">
    <citation type="submission" date="2022-12" db="EMBL/GenBank/DDBJ databases">
        <title>Chromosome-level genome of Tegillarca granosa.</title>
        <authorList>
            <person name="Kim J."/>
        </authorList>
    </citation>
    <scope>NUCLEOTIDE SEQUENCE [LARGE SCALE GENOMIC DNA]</scope>
    <source>
        <strain evidence="17">Teg-2019</strain>
        <tissue evidence="17">Adductor muscle</tissue>
    </source>
</reference>
<keyword evidence="7" id="KW-0801">TPQ</keyword>
<dbReference type="PANTHER" id="PTHR45817:SF4">
    <property type="entry name" value="LYSYL OXIDASE-LIKE-RELATED"/>
    <property type="match status" value="1"/>
</dbReference>
<evidence type="ECO:0000256" key="10">
    <source>
        <dbReference type="ARBA" id="ARBA00023157"/>
    </source>
</evidence>
<evidence type="ECO:0000256" key="12">
    <source>
        <dbReference type="ARBA" id="ARBA00047861"/>
    </source>
</evidence>
<dbReference type="PROSITE" id="PS00926">
    <property type="entry name" value="LYSYL_OXIDASE"/>
    <property type="match status" value="1"/>
</dbReference>
<organism evidence="17 18">
    <name type="scientific">Tegillarca granosa</name>
    <name type="common">Malaysian cockle</name>
    <name type="synonym">Anadara granosa</name>
    <dbReference type="NCBI Taxonomy" id="220873"/>
    <lineage>
        <taxon>Eukaryota</taxon>
        <taxon>Metazoa</taxon>
        <taxon>Spiralia</taxon>
        <taxon>Lophotrochozoa</taxon>
        <taxon>Mollusca</taxon>
        <taxon>Bivalvia</taxon>
        <taxon>Autobranchia</taxon>
        <taxon>Pteriomorphia</taxon>
        <taxon>Arcoida</taxon>
        <taxon>Arcoidea</taxon>
        <taxon>Arcidae</taxon>
        <taxon>Tegillarca</taxon>
    </lineage>
</organism>
<feature type="region of interest" description="Disordered" evidence="14">
    <location>
        <begin position="335"/>
        <end position="360"/>
    </location>
</feature>
<evidence type="ECO:0000256" key="6">
    <source>
        <dbReference type="ARBA" id="ARBA00022723"/>
    </source>
</evidence>
<dbReference type="Pfam" id="PF00530">
    <property type="entry name" value="SRCR"/>
    <property type="match status" value="2"/>
</dbReference>
<evidence type="ECO:0000256" key="7">
    <source>
        <dbReference type="ARBA" id="ARBA00022772"/>
    </source>
</evidence>
<keyword evidence="5" id="KW-0964">Secreted</keyword>
<dbReference type="SUPFAM" id="SSF56487">
    <property type="entry name" value="SRCR-like"/>
    <property type="match status" value="2"/>
</dbReference>
<evidence type="ECO:0000256" key="15">
    <source>
        <dbReference type="SAM" id="SignalP"/>
    </source>
</evidence>
<dbReference type="InterPro" id="IPR036772">
    <property type="entry name" value="SRCR-like_dom_sf"/>
</dbReference>
<evidence type="ECO:0000256" key="14">
    <source>
        <dbReference type="SAM" id="MobiDB-lite"/>
    </source>
</evidence>
<feature type="domain" description="SRCR" evidence="16">
    <location>
        <begin position="394"/>
        <end position="499"/>
    </location>
</feature>
<evidence type="ECO:0000256" key="9">
    <source>
        <dbReference type="ARBA" id="ARBA00023008"/>
    </source>
</evidence>
<evidence type="ECO:0000256" key="13">
    <source>
        <dbReference type="PROSITE-ProRule" id="PRU00196"/>
    </source>
</evidence>
<evidence type="ECO:0000313" key="18">
    <source>
        <dbReference type="Proteomes" id="UP001217089"/>
    </source>
</evidence>
<feature type="signal peptide" evidence="15">
    <location>
        <begin position="1"/>
        <end position="31"/>
    </location>
</feature>
<keyword evidence="18" id="KW-1185">Reference proteome</keyword>
<dbReference type="Gene3D" id="3.10.250.10">
    <property type="entry name" value="SRCR-like domain"/>
    <property type="match status" value="2"/>
</dbReference>
<dbReference type="PROSITE" id="PS50287">
    <property type="entry name" value="SRCR_2"/>
    <property type="match status" value="2"/>
</dbReference>
<dbReference type="PANTHER" id="PTHR45817">
    <property type="entry name" value="LYSYL OXIDASE-LIKE-RELATED"/>
    <property type="match status" value="1"/>
</dbReference>